<accession>S7RPU0</accession>
<dbReference type="EMBL" id="KB469303">
    <property type="protein sequence ID" value="EPQ54904.1"/>
    <property type="molecule type" value="Genomic_DNA"/>
</dbReference>
<keyword evidence="1" id="KW-0472">Membrane</keyword>
<protein>
    <submittedName>
        <fullName evidence="2">Uncharacterized protein</fullName>
    </submittedName>
</protein>
<dbReference type="GeneID" id="19298366"/>
<evidence type="ECO:0000313" key="2">
    <source>
        <dbReference type="EMBL" id="EPQ54904.1"/>
    </source>
</evidence>
<evidence type="ECO:0000256" key="1">
    <source>
        <dbReference type="SAM" id="Phobius"/>
    </source>
</evidence>
<dbReference type="RefSeq" id="XP_007867125.1">
    <property type="nucleotide sequence ID" value="XM_007868934.1"/>
</dbReference>
<proteinExistence type="predicted"/>
<keyword evidence="1" id="KW-1133">Transmembrane helix</keyword>
<keyword evidence="3" id="KW-1185">Reference proteome</keyword>
<gene>
    <name evidence="2" type="ORF">GLOTRDRAFT_100382</name>
</gene>
<dbReference type="HOGENOM" id="CLU_2346899_0_0_1"/>
<dbReference type="Proteomes" id="UP000030669">
    <property type="component" value="Unassembled WGS sequence"/>
</dbReference>
<keyword evidence="1" id="KW-0812">Transmembrane</keyword>
<dbReference type="KEGG" id="gtr:GLOTRDRAFT_100382"/>
<organism evidence="2 3">
    <name type="scientific">Gloeophyllum trabeum (strain ATCC 11539 / FP-39264 / Madison 617)</name>
    <name type="common">Brown rot fungus</name>
    <dbReference type="NCBI Taxonomy" id="670483"/>
    <lineage>
        <taxon>Eukaryota</taxon>
        <taxon>Fungi</taxon>
        <taxon>Dikarya</taxon>
        <taxon>Basidiomycota</taxon>
        <taxon>Agaricomycotina</taxon>
        <taxon>Agaricomycetes</taxon>
        <taxon>Gloeophyllales</taxon>
        <taxon>Gloeophyllaceae</taxon>
        <taxon>Gloeophyllum</taxon>
    </lineage>
</organism>
<feature type="transmembrane region" description="Helical" evidence="1">
    <location>
        <begin position="50"/>
        <end position="67"/>
    </location>
</feature>
<name>S7RPU0_GLOTA</name>
<sequence>MNDDEYRSPWSLSLIVCLGYSSLILVWGSLAVSHHSIDVYIYRFRSGASLYSLPMFILLVFVLLCGGRKIEEEIAGATYFWKHAPSGMADEKSSKAS</sequence>
<feature type="transmembrane region" description="Helical" evidence="1">
    <location>
        <begin position="12"/>
        <end position="30"/>
    </location>
</feature>
<reference evidence="2 3" key="1">
    <citation type="journal article" date="2012" name="Science">
        <title>The Paleozoic origin of enzymatic lignin decomposition reconstructed from 31 fungal genomes.</title>
        <authorList>
            <person name="Floudas D."/>
            <person name="Binder M."/>
            <person name="Riley R."/>
            <person name="Barry K."/>
            <person name="Blanchette R.A."/>
            <person name="Henrissat B."/>
            <person name="Martinez A.T."/>
            <person name="Otillar R."/>
            <person name="Spatafora J.W."/>
            <person name="Yadav J.S."/>
            <person name="Aerts A."/>
            <person name="Benoit I."/>
            <person name="Boyd A."/>
            <person name="Carlson A."/>
            <person name="Copeland A."/>
            <person name="Coutinho P.M."/>
            <person name="de Vries R.P."/>
            <person name="Ferreira P."/>
            <person name="Findley K."/>
            <person name="Foster B."/>
            <person name="Gaskell J."/>
            <person name="Glotzer D."/>
            <person name="Gorecki P."/>
            <person name="Heitman J."/>
            <person name="Hesse C."/>
            <person name="Hori C."/>
            <person name="Igarashi K."/>
            <person name="Jurgens J.A."/>
            <person name="Kallen N."/>
            <person name="Kersten P."/>
            <person name="Kohler A."/>
            <person name="Kuees U."/>
            <person name="Kumar T.K.A."/>
            <person name="Kuo A."/>
            <person name="LaButti K."/>
            <person name="Larrondo L.F."/>
            <person name="Lindquist E."/>
            <person name="Ling A."/>
            <person name="Lombard V."/>
            <person name="Lucas S."/>
            <person name="Lundell T."/>
            <person name="Martin R."/>
            <person name="McLaughlin D.J."/>
            <person name="Morgenstern I."/>
            <person name="Morin E."/>
            <person name="Murat C."/>
            <person name="Nagy L.G."/>
            <person name="Nolan M."/>
            <person name="Ohm R.A."/>
            <person name="Patyshakuliyeva A."/>
            <person name="Rokas A."/>
            <person name="Ruiz-Duenas F.J."/>
            <person name="Sabat G."/>
            <person name="Salamov A."/>
            <person name="Samejima M."/>
            <person name="Schmutz J."/>
            <person name="Slot J.C."/>
            <person name="St John F."/>
            <person name="Stenlid J."/>
            <person name="Sun H."/>
            <person name="Sun S."/>
            <person name="Syed K."/>
            <person name="Tsang A."/>
            <person name="Wiebenga A."/>
            <person name="Young D."/>
            <person name="Pisabarro A."/>
            <person name="Eastwood D.C."/>
            <person name="Martin F."/>
            <person name="Cullen D."/>
            <person name="Grigoriev I.V."/>
            <person name="Hibbett D.S."/>
        </authorList>
    </citation>
    <scope>NUCLEOTIDE SEQUENCE [LARGE SCALE GENOMIC DNA]</scope>
    <source>
        <strain evidence="2 3">ATCC 11539</strain>
    </source>
</reference>
<evidence type="ECO:0000313" key="3">
    <source>
        <dbReference type="Proteomes" id="UP000030669"/>
    </source>
</evidence>
<dbReference type="AlphaFoldDB" id="S7RPU0"/>